<dbReference type="InterPro" id="IPR007280">
    <property type="entry name" value="Peptidase_C_arc/bac"/>
</dbReference>
<evidence type="ECO:0000313" key="5">
    <source>
        <dbReference type="Proteomes" id="UP000294894"/>
    </source>
</evidence>
<name>A0A4P7GJI3_9ACTN</name>
<dbReference type="AlphaFoldDB" id="A0A4P7GJI3"/>
<dbReference type="EMBL" id="CP038267">
    <property type="protein sequence ID" value="QBR92146.1"/>
    <property type="molecule type" value="Genomic_DNA"/>
</dbReference>
<keyword evidence="2" id="KW-0732">Signal</keyword>
<sequence>MRRALTGALGLAVVAGLTITTTSTAAPDRDRLSPAQREALDAGLQVAPKGSAGAGKGVGLNPYLANLPSLGDADYFTWNKRMRAAGERRADSGALRANRRAATRAMTGEALAPPFVHDEEEPAGTAGSNDTWQDAEPIPEFGTTRSRNHRVRVLGELADLTGPAPDEIEVVEDNGSIPLATDTGIEGTGAVETAATLGDGPHGSAGDGTNDFEFFAMDVADGQSIIASTIGSPAGTDTVLAVYDAEGAPLAAVDDSAGTLASELTYTPEEPGTYYVLVAGYDFFGPLPNDPFDSGSGNGGADEGGYVLDISVQQLDRDFYSVRLRPGDTVGAVGNGSAQTLAVTTPSGEDRVGGTNTDASSLYPPTSPLPGGGNTTVAYVAEEAGWYAVEVSGGTGDYDVVVEAYRPGAEVDRSRRTQTVLLDFAPGRVNTGTWGGPGVREVSPFAAFLPLWDIPRSQARQVEKRVLAQVRANLQREVQRGGLNPDVNVEVVNARGNRDLIGEENVSRIYIAGTIDQTGLPTIGVAQYIDPGNFGHQDEAIVLLDVLSEPAGPVSSLNTFMDASSDRVAFVSAAVGNVTGHEVGHTIGSYHTDNANDVHNMMDSGGENFAENLYGVGPDGIGGTADDENIRFVTDVYSPVEGFTGLEDTLNVAAWAYSGR</sequence>
<feature type="chain" id="PRO_5020535185" description="Peptidase C-terminal archaeal/bacterial domain-containing protein" evidence="2">
    <location>
        <begin position="26"/>
        <end position="660"/>
    </location>
</feature>
<dbReference type="KEGG" id="noy:EXE57_07510"/>
<protein>
    <recommendedName>
        <fullName evidence="3">Peptidase C-terminal archaeal/bacterial domain-containing protein</fullName>
    </recommendedName>
</protein>
<gene>
    <name evidence="4" type="ORF">EXE57_07510</name>
</gene>
<feature type="region of interest" description="Disordered" evidence="1">
    <location>
        <begin position="340"/>
        <end position="369"/>
    </location>
</feature>
<evidence type="ECO:0000256" key="1">
    <source>
        <dbReference type="SAM" id="MobiDB-lite"/>
    </source>
</evidence>
<dbReference type="OrthoDB" id="227529at2"/>
<dbReference type="Pfam" id="PF04151">
    <property type="entry name" value="PPC"/>
    <property type="match status" value="1"/>
</dbReference>
<dbReference type="SUPFAM" id="SSF55486">
    <property type="entry name" value="Metalloproteases ('zincins'), catalytic domain"/>
    <property type="match status" value="1"/>
</dbReference>
<evidence type="ECO:0000259" key="3">
    <source>
        <dbReference type="Pfam" id="PF04151"/>
    </source>
</evidence>
<accession>A0A4P7GJI3</accession>
<feature type="region of interest" description="Disordered" evidence="1">
    <location>
        <begin position="117"/>
        <end position="147"/>
    </location>
</feature>
<feature type="signal peptide" evidence="2">
    <location>
        <begin position="1"/>
        <end position="25"/>
    </location>
</feature>
<dbReference type="Proteomes" id="UP000294894">
    <property type="component" value="Chromosome"/>
</dbReference>
<evidence type="ECO:0000313" key="4">
    <source>
        <dbReference type="EMBL" id="QBR92146.1"/>
    </source>
</evidence>
<feature type="domain" description="Peptidase C-terminal archaeal/bacterial" evidence="3">
    <location>
        <begin position="212"/>
        <end position="279"/>
    </location>
</feature>
<organism evidence="4 5">
    <name type="scientific">Nocardioides euryhalodurans</name>
    <dbReference type="NCBI Taxonomy" id="2518370"/>
    <lineage>
        <taxon>Bacteria</taxon>
        <taxon>Bacillati</taxon>
        <taxon>Actinomycetota</taxon>
        <taxon>Actinomycetes</taxon>
        <taxon>Propionibacteriales</taxon>
        <taxon>Nocardioidaceae</taxon>
        <taxon>Nocardioides</taxon>
    </lineage>
</organism>
<reference evidence="4 5" key="1">
    <citation type="submission" date="2019-03" db="EMBL/GenBank/DDBJ databases">
        <title>Three New Species of Nocardioides, Nocardioides euryhalodurans sp. nov., Nocardioides seonyuensis sp. nov. and Nocardioides eburneoflavus sp. nov., Iolated from Soil.</title>
        <authorList>
            <person name="Roh S.G."/>
            <person name="Lee C."/>
            <person name="Kim M.-K."/>
            <person name="Kim S.B."/>
        </authorList>
    </citation>
    <scope>NUCLEOTIDE SEQUENCE [LARGE SCALE GENOMIC DNA]</scope>
    <source>
        <strain evidence="4 5">MMS17-SY117</strain>
    </source>
</reference>
<dbReference type="Gene3D" id="2.60.120.380">
    <property type="match status" value="1"/>
</dbReference>
<dbReference type="PROSITE" id="PS50194">
    <property type="entry name" value="FILAMIN_REPEAT"/>
    <property type="match status" value="1"/>
</dbReference>
<feature type="compositionally biased region" description="Polar residues" evidence="1">
    <location>
        <begin position="354"/>
        <end position="364"/>
    </location>
</feature>
<evidence type="ECO:0000256" key="2">
    <source>
        <dbReference type="SAM" id="SignalP"/>
    </source>
</evidence>
<dbReference type="InterPro" id="IPR017868">
    <property type="entry name" value="Filamin/ABP280_repeat-like"/>
</dbReference>
<keyword evidence="5" id="KW-1185">Reference proteome</keyword>
<dbReference type="RefSeq" id="WP_135075842.1">
    <property type="nucleotide sequence ID" value="NZ_CP038267.1"/>
</dbReference>
<proteinExistence type="predicted"/>